<dbReference type="Gene3D" id="3.40.630.190">
    <property type="entry name" value="LCP protein"/>
    <property type="match status" value="1"/>
</dbReference>
<proteinExistence type="inferred from homology"/>
<gene>
    <name evidence="4" type="ORF">DIU77_014390</name>
</gene>
<name>A0ABD6FKD3_9PSEU</name>
<evidence type="ECO:0000259" key="3">
    <source>
        <dbReference type="Pfam" id="PF03816"/>
    </source>
</evidence>
<dbReference type="InterPro" id="IPR004474">
    <property type="entry name" value="LytR_CpsA_psr"/>
</dbReference>
<protein>
    <submittedName>
        <fullName evidence="4">LCP family protein</fullName>
    </submittedName>
</protein>
<feature type="non-terminal residue" evidence="4">
    <location>
        <position position="1"/>
    </location>
</feature>
<comment type="similarity">
    <text evidence="1">Belongs to the LytR/CpsA/Psr (LCP) family.</text>
</comment>
<dbReference type="Proteomes" id="UP000249324">
    <property type="component" value="Unassembled WGS sequence"/>
</dbReference>
<feature type="region of interest" description="Disordered" evidence="2">
    <location>
        <begin position="311"/>
        <end position="343"/>
    </location>
</feature>
<evidence type="ECO:0000256" key="2">
    <source>
        <dbReference type="SAM" id="MobiDB-lite"/>
    </source>
</evidence>
<comment type="caution">
    <text evidence="4">The sequence shown here is derived from an EMBL/GenBank/DDBJ whole genome shotgun (WGS) entry which is preliminary data.</text>
</comment>
<reference evidence="4 5" key="1">
    <citation type="journal article" date="2021" name="BMC Genomics">
        <title>Genome-resolved metagenome and metatranscriptome analyses of thermophilic composting reveal key bacterial players and their metabolic interactions.</title>
        <authorList>
            <person name="Braga L.P.P."/>
            <person name="Pereira R.V."/>
            <person name="Martins L.F."/>
            <person name="Moura L.M.S."/>
            <person name="Sanchez F.B."/>
            <person name="Patane J.S.L."/>
            <person name="da Silva A.M."/>
            <person name="Setubal J.C."/>
        </authorList>
    </citation>
    <scope>NUCLEOTIDE SEQUENCE [LARGE SCALE GENOMIC DNA]</scope>
    <source>
        <strain evidence="4">ZC4RG45</strain>
    </source>
</reference>
<dbReference type="InterPro" id="IPR050922">
    <property type="entry name" value="LytR/CpsA/Psr_CW_biosynth"/>
</dbReference>
<dbReference type="AlphaFoldDB" id="A0ABD6FKD3"/>
<evidence type="ECO:0000313" key="5">
    <source>
        <dbReference type="Proteomes" id="UP000249324"/>
    </source>
</evidence>
<dbReference type="PANTHER" id="PTHR33392:SF6">
    <property type="entry name" value="POLYISOPRENYL-TEICHOIC ACID--PEPTIDOGLYCAN TEICHOIC ACID TRANSFERASE TAGU"/>
    <property type="match status" value="1"/>
</dbReference>
<dbReference type="EMBL" id="QGUI02000212">
    <property type="protein sequence ID" value="MFO7193427.1"/>
    <property type="molecule type" value="Genomic_DNA"/>
</dbReference>
<dbReference type="PANTHER" id="PTHR33392">
    <property type="entry name" value="POLYISOPRENYL-TEICHOIC ACID--PEPTIDOGLYCAN TEICHOIC ACID TRANSFERASE TAGU"/>
    <property type="match status" value="1"/>
</dbReference>
<sequence length="343" mass="37368">AWGMKEWYDSKFTEVAALDEESKDIKHKAAQVGDENFLILGSDSRVGAPKGAGIGTEETVKGARSDTIMIAHLPKERDRAVLVSFPRDLEITRPECHRWNYKTGEYSDEVVPETPQVKLNTAYAEGGPRCVIKWVQKMTGMRMTRFVGIDFAGFKEMVDAVGGVQVKVDTPIVDSILGTVVDKPGLVTLTGDQALSFVRARHVEGDPTSDYGRIKRQQQFIAALLTKTMSRDVLLDPDKLTSFVNAFADATFGDNIGVDQLLELAQSLKGLDTDSVVFLTVPTTGYANERGNEVLLEDRAQELFSAIIHNEPIPGVDTGEDASHDTSGDDSSTDQGGTSPEGQ</sequence>
<dbReference type="NCBIfam" id="TIGR00350">
    <property type="entry name" value="lytR_cpsA_psr"/>
    <property type="match status" value="1"/>
</dbReference>
<organism evidence="4 5">
    <name type="scientific">Thermocrispum agreste</name>
    <dbReference type="NCBI Taxonomy" id="37925"/>
    <lineage>
        <taxon>Bacteria</taxon>
        <taxon>Bacillati</taxon>
        <taxon>Actinomycetota</taxon>
        <taxon>Actinomycetes</taxon>
        <taxon>Pseudonocardiales</taxon>
        <taxon>Pseudonocardiaceae</taxon>
        <taxon>Thermocrispum</taxon>
    </lineage>
</organism>
<evidence type="ECO:0000256" key="1">
    <source>
        <dbReference type="ARBA" id="ARBA00006068"/>
    </source>
</evidence>
<accession>A0ABD6FKD3</accession>
<dbReference type="Pfam" id="PF03816">
    <property type="entry name" value="LytR_cpsA_psr"/>
    <property type="match status" value="1"/>
</dbReference>
<feature type="compositionally biased region" description="Low complexity" evidence="2">
    <location>
        <begin position="329"/>
        <end position="343"/>
    </location>
</feature>
<feature type="domain" description="Cell envelope-related transcriptional attenuator" evidence="3">
    <location>
        <begin position="64"/>
        <end position="228"/>
    </location>
</feature>
<evidence type="ECO:0000313" key="4">
    <source>
        <dbReference type="EMBL" id="MFO7193427.1"/>
    </source>
</evidence>